<dbReference type="EMBL" id="JAUTXU010000100">
    <property type="protein sequence ID" value="KAK3708567.1"/>
    <property type="molecule type" value="Genomic_DNA"/>
</dbReference>
<comment type="caution">
    <text evidence="1">The sequence shown here is derived from an EMBL/GenBank/DDBJ whole genome shotgun (WGS) entry which is preliminary data.</text>
</comment>
<proteinExistence type="predicted"/>
<evidence type="ECO:0000313" key="2">
    <source>
        <dbReference type="Proteomes" id="UP001281147"/>
    </source>
</evidence>
<evidence type="ECO:0000313" key="1">
    <source>
        <dbReference type="EMBL" id="KAK3708567.1"/>
    </source>
</evidence>
<reference evidence="1" key="1">
    <citation type="submission" date="2023-07" db="EMBL/GenBank/DDBJ databases">
        <title>Black Yeasts Isolated from many extreme environments.</title>
        <authorList>
            <person name="Coleine C."/>
            <person name="Stajich J.E."/>
            <person name="Selbmann L."/>
        </authorList>
    </citation>
    <scope>NUCLEOTIDE SEQUENCE</scope>
    <source>
        <strain evidence="1">CCFEE 5714</strain>
    </source>
</reference>
<sequence>MDDSPFGKLAPELRNTIYEMTVESPDQISLWFKKSDNKTWRWSHPVQELALPATCKQIRSESLPLFFSTNTFRLSSNILNELDGPVQRCDSVSRHTQAIKIWIREIGEGAKYLRDVNIDLGQWNMFWAEAGTVSAIFRNFGDVFKDSKCPANVEAVIIVKRRIPDVFRSDYMSFELPLNDQLERRSEIKDTIGRMYVRLAKMKREWEEDESEDYANRVAQDVRLELQDVHRMLDLI</sequence>
<name>A0ACC3N3C2_9PEZI</name>
<gene>
    <name evidence="1" type="ORF">LTR37_011462</name>
</gene>
<keyword evidence="2" id="KW-1185">Reference proteome</keyword>
<dbReference type="Proteomes" id="UP001281147">
    <property type="component" value="Unassembled WGS sequence"/>
</dbReference>
<organism evidence="1 2">
    <name type="scientific">Vermiconidia calcicola</name>
    <dbReference type="NCBI Taxonomy" id="1690605"/>
    <lineage>
        <taxon>Eukaryota</taxon>
        <taxon>Fungi</taxon>
        <taxon>Dikarya</taxon>
        <taxon>Ascomycota</taxon>
        <taxon>Pezizomycotina</taxon>
        <taxon>Dothideomycetes</taxon>
        <taxon>Dothideomycetidae</taxon>
        <taxon>Mycosphaerellales</taxon>
        <taxon>Extremaceae</taxon>
        <taxon>Vermiconidia</taxon>
    </lineage>
</organism>
<protein>
    <submittedName>
        <fullName evidence="1">Uncharacterized protein</fullName>
    </submittedName>
</protein>
<accession>A0ACC3N3C2</accession>